<dbReference type="RefSeq" id="WP_006682195.1">
    <property type="nucleotide sequence ID" value="NZ_CAFB01000035.1"/>
</dbReference>
<evidence type="ECO:0000259" key="1">
    <source>
        <dbReference type="Pfam" id="PF04917"/>
    </source>
</evidence>
<name>G2J842_9BURK</name>
<gene>
    <name evidence="2" type="ORF">CAGGBEG34_190111</name>
</gene>
<dbReference type="OrthoDB" id="9071880at2"/>
<dbReference type="Proteomes" id="UP000054051">
    <property type="component" value="Unassembled WGS sequence"/>
</dbReference>
<evidence type="ECO:0000313" key="2">
    <source>
        <dbReference type="EMBL" id="CCD28939.1"/>
    </source>
</evidence>
<dbReference type="Pfam" id="PF04917">
    <property type="entry name" value="Shufflon_N"/>
    <property type="match status" value="1"/>
</dbReference>
<reference evidence="2 3" key="1">
    <citation type="submission" date="2011-08" db="EMBL/GenBank/DDBJ databases">
        <title>The genome of the obligate endobacterium of an arbuscular mycorrhizal fungus reveals an interphylum network of nutritional interactions.</title>
        <authorList>
            <person name="Ghignone S."/>
            <person name="Salvioli A."/>
            <person name="Anca I."/>
            <person name="Lumini E."/>
            <person name="Ortu G."/>
            <person name="Petiti L."/>
            <person name="Cruveiller S."/>
            <person name="Bianciotto V."/>
            <person name="Piffanelli P."/>
            <person name="Lanfranco L."/>
            <person name="Bonfante P."/>
        </authorList>
    </citation>
    <scope>NUCLEOTIDE SEQUENCE [LARGE SCALE GENOMIC DNA]</scope>
    <source>
        <strain evidence="2 3">BEG34</strain>
    </source>
</reference>
<dbReference type="EMBL" id="CAFB01000035">
    <property type="protein sequence ID" value="CCD28939.1"/>
    <property type="molecule type" value="Genomic_DNA"/>
</dbReference>
<feature type="domain" description="Bacterial shufflon protein N-terminal" evidence="1">
    <location>
        <begin position="212"/>
        <end position="363"/>
    </location>
</feature>
<accession>G2J842</accession>
<dbReference type="AlphaFoldDB" id="G2J842"/>
<protein>
    <submittedName>
        <fullName evidence="2">Putative PilV-like protein</fullName>
    </submittedName>
</protein>
<proteinExistence type="predicted"/>
<evidence type="ECO:0000313" key="3">
    <source>
        <dbReference type="Proteomes" id="UP000054051"/>
    </source>
</evidence>
<comment type="caution">
    <text evidence="2">The sequence shown here is derived from an EMBL/GenBank/DDBJ whole genome shotgun (WGS) entry which is preliminary data.</text>
</comment>
<dbReference type="InterPro" id="IPR007001">
    <property type="entry name" value="Shufflon_N"/>
</dbReference>
<dbReference type="STRING" id="1070319.CAGGBEG34_190111"/>
<organism evidence="2 3">
    <name type="scientific">Candidatus Glomeribacter gigasporarum BEG34</name>
    <dbReference type="NCBI Taxonomy" id="1070319"/>
    <lineage>
        <taxon>Bacteria</taxon>
        <taxon>Pseudomonadati</taxon>
        <taxon>Pseudomonadota</taxon>
        <taxon>Betaproteobacteria</taxon>
        <taxon>Burkholderiales</taxon>
        <taxon>Burkholderiaceae</taxon>
        <taxon>Candidatus Glomeribacter</taxon>
    </lineage>
</organism>
<sequence length="453" mass="48473">MLIEIAIVTAIAMMMAGAQLWKQRQQVLADVRSAQGTVLRRIGEGVNQYIVNHYSALIGDTPIPGVAEIYAPTIAELQATGDLDQGFQPVSLLNGLPYVVALSRTPAGCTPPACDISGLVYIRGAITDPSTGAPQPLGDALASLGGDGAYSDTLTPDRLSGPNDAWATRNPLGNVASVLAMRVGYGTSGFSQFVRRDGALPMEGDLNFQGTDGARHNITHVQAVNANTVTTEGDIRVGDTVYAGRVISSGRISAHGGLYSGHTIYSTGDIMTDGWLRTRSDGGWYNEKWRDGWMMSDWDWVRTVNGAGISTARGPIHAGGNISTEGYLQIKSRRAARGTSCESDGLIGRSYPNGKNLLVCQDGQWQSPGFTFTGWQSVNRMGSSAHSGLLVATSCFNCSLVGYTYGPPLVQRFAISQRDKYGQGRVSGTMPVMRGEFWQIDGAEQVWLMSFDD</sequence>
<keyword evidence="3" id="KW-1185">Reference proteome</keyword>